<dbReference type="InterPro" id="IPR010559">
    <property type="entry name" value="Sig_transdc_His_kin_internal"/>
</dbReference>
<organism evidence="9 10">
    <name type="scientific">Paenibacillus motobuensis</name>
    <dbReference type="NCBI Taxonomy" id="295324"/>
    <lineage>
        <taxon>Bacteria</taxon>
        <taxon>Bacillati</taxon>
        <taxon>Bacillota</taxon>
        <taxon>Bacilli</taxon>
        <taxon>Bacillales</taxon>
        <taxon>Paenibacillaceae</taxon>
        <taxon>Paenibacillus</taxon>
    </lineage>
</organism>
<dbReference type="SUPFAM" id="SSF55874">
    <property type="entry name" value="ATPase domain of HSP90 chaperone/DNA topoisomerase II/histidine kinase"/>
    <property type="match status" value="1"/>
</dbReference>
<dbReference type="InterPro" id="IPR050640">
    <property type="entry name" value="Bact_2-comp_sensor_kinase"/>
</dbReference>
<dbReference type="InterPro" id="IPR036890">
    <property type="entry name" value="HATPase_C_sf"/>
</dbReference>
<keyword evidence="5 9" id="KW-0418">Kinase</keyword>
<evidence type="ECO:0000256" key="1">
    <source>
        <dbReference type="ARBA" id="ARBA00004651"/>
    </source>
</evidence>
<dbReference type="PANTHER" id="PTHR34220:SF7">
    <property type="entry name" value="SENSOR HISTIDINE KINASE YPDA"/>
    <property type="match status" value="1"/>
</dbReference>
<comment type="subcellular location">
    <subcellularLocation>
        <location evidence="1">Cell membrane</location>
        <topology evidence="1">Multi-pass membrane protein</topology>
    </subcellularLocation>
</comment>
<evidence type="ECO:0000256" key="6">
    <source>
        <dbReference type="ARBA" id="ARBA00023136"/>
    </source>
</evidence>
<feature type="domain" description="HAMP" evidence="8">
    <location>
        <begin position="317"/>
        <end position="369"/>
    </location>
</feature>
<dbReference type="InterPro" id="IPR003660">
    <property type="entry name" value="HAMP_dom"/>
</dbReference>
<evidence type="ECO:0000256" key="5">
    <source>
        <dbReference type="ARBA" id="ARBA00022777"/>
    </source>
</evidence>
<keyword evidence="6 7" id="KW-0472">Membrane</keyword>
<dbReference type="SMART" id="SM00387">
    <property type="entry name" value="HATPase_c"/>
    <property type="match status" value="1"/>
</dbReference>
<feature type="transmembrane region" description="Helical" evidence="7">
    <location>
        <begin position="295"/>
        <end position="318"/>
    </location>
</feature>
<evidence type="ECO:0000256" key="4">
    <source>
        <dbReference type="ARBA" id="ARBA00022679"/>
    </source>
</evidence>
<dbReference type="PANTHER" id="PTHR34220">
    <property type="entry name" value="SENSOR HISTIDINE KINASE YPDA"/>
    <property type="match status" value="1"/>
</dbReference>
<dbReference type="Gene3D" id="3.30.565.10">
    <property type="entry name" value="Histidine kinase-like ATPase, C-terminal domain"/>
    <property type="match status" value="1"/>
</dbReference>
<sequence length="595" mass="67640">MLSKAIRMTNNLKLKHKLIISYLVVVMIPVLLVGGGVVSYFRAQAMDRAIAQTTNNVQKIKTQLSNMMRMPNDVSNTLLLDESLEKVASTHYPSVLELTKAYLSFDSFHRYINMYREIAEIRFYYRNPTLINNLELVPVDAQIEATNWYREAMESRRAIWQYIDDEEEIPIRKLSLVRQVNFPETHTSGVLIVSLDQEELNRMLRQEPFETLIADERGYIVAAKNPALVGSTLNDLDYGVNLNEQGKGAHKLDIHGESSYMIVDQLMPEAGTSILKIVSIFDTASIMEDANKVSIIGLLIIFLVLIIALFFVYIVSFLTTNRLLQLSRQFNRLALGNMNVVSRIDGNDEIGQLSRQFNYMVDSIRQLMDQIVEKTEQNNALELAQREIKLKMMASQINPHFLFNALESIRMNAHMKGDKEIANVVRLLGKLMRKNLEVGREQTPLKEEIEMVRSYLEIQKFRYEDRLSFEVKVDPAASNMMIPPLVIQPLVENAVVHGVEGKIEGVHVQLTVELCDQAVRVTVQDDGLGMTPERLAEVIQSTVNPEESEQKRIGLRNVHQRLVLSFGEDHGLVISSEHGKGTQITFTVPLLNDAV</sequence>
<dbReference type="SUPFAM" id="SSF158472">
    <property type="entry name" value="HAMP domain-like"/>
    <property type="match status" value="1"/>
</dbReference>
<keyword evidence="10" id="KW-1185">Reference proteome</keyword>
<dbReference type="CDD" id="cd06225">
    <property type="entry name" value="HAMP"/>
    <property type="match status" value="1"/>
</dbReference>
<reference evidence="9 10" key="1">
    <citation type="journal article" date="2019" name="Int. J. Syst. Evol. Microbiol.">
        <title>The Global Catalogue of Microorganisms (GCM) 10K type strain sequencing project: providing services to taxonomists for standard genome sequencing and annotation.</title>
        <authorList>
            <consortium name="The Broad Institute Genomics Platform"/>
            <consortium name="The Broad Institute Genome Sequencing Center for Infectious Disease"/>
            <person name="Wu L."/>
            <person name="Ma J."/>
        </authorList>
    </citation>
    <scope>NUCLEOTIDE SEQUENCE [LARGE SCALE GENOMIC DNA]</scope>
    <source>
        <strain evidence="9 10">JCM 12774</strain>
    </source>
</reference>
<evidence type="ECO:0000259" key="8">
    <source>
        <dbReference type="PROSITE" id="PS50885"/>
    </source>
</evidence>
<keyword evidence="4" id="KW-0808">Transferase</keyword>
<evidence type="ECO:0000313" key="9">
    <source>
        <dbReference type="EMBL" id="GAA0404524.1"/>
    </source>
</evidence>
<comment type="caution">
    <text evidence="9">The sequence shown here is derived from an EMBL/GenBank/DDBJ whole genome shotgun (WGS) entry which is preliminary data.</text>
</comment>
<dbReference type="Pfam" id="PF00672">
    <property type="entry name" value="HAMP"/>
    <property type="match status" value="1"/>
</dbReference>
<keyword evidence="3" id="KW-0597">Phosphoprotein</keyword>
<accession>A0ABN0YPR9</accession>
<evidence type="ECO:0000256" key="7">
    <source>
        <dbReference type="SAM" id="Phobius"/>
    </source>
</evidence>
<keyword evidence="2" id="KW-1003">Cell membrane</keyword>
<dbReference type="Pfam" id="PF02518">
    <property type="entry name" value="HATPase_c"/>
    <property type="match status" value="1"/>
</dbReference>
<evidence type="ECO:0000256" key="2">
    <source>
        <dbReference type="ARBA" id="ARBA00022475"/>
    </source>
</evidence>
<dbReference type="Pfam" id="PF06580">
    <property type="entry name" value="His_kinase"/>
    <property type="match status" value="1"/>
</dbReference>
<protein>
    <submittedName>
        <fullName evidence="9">Two-component system sensor histidine kinase YesM</fullName>
    </submittedName>
</protein>
<keyword evidence="7" id="KW-1133">Transmembrane helix</keyword>
<dbReference type="PROSITE" id="PS50885">
    <property type="entry name" value="HAMP"/>
    <property type="match status" value="1"/>
</dbReference>
<dbReference type="SMART" id="SM00304">
    <property type="entry name" value="HAMP"/>
    <property type="match status" value="1"/>
</dbReference>
<dbReference type="Gene3D" id="6.10.340.10">
    <property type="match status" value="1"/>
</dbReference>
<gene>
    <name evidence="9" type="primary">yesM_4</name>
    <name evidence="9" type="ORF">GCM10008933_38630</name>
</gene>
<proteinExistence type="predicted"/>
<keyword evidence="7" id="KW-0812">Transmembrane</keyword>
<feature type="transmembrane region" description="Helical" evidence="7">
    <location>
        <begin position="20"/>
        <end position="41"/>
    </location>
</feature>
<name>A0ABN0YPR9_9BACL</name>
<evidence type="ECO:0000256" key="3">
    <source>
        <dbReference type="ARBA" id="ARBA00022553"/>
    </source>
</evidence>
<dbReference type="EMBL" id="BAAACX010000017">
    <property type="protein sequence ID" value="GAA0404524.1"/>
    <property type="molecule type" value="Genomic_DNA"/>
</dbReference>
<dbReference type="InterPro" id="IPR003594">
    <property type="entry name" value="HATPase_dom"/>
</dbReference>
<evidence type="ECO:0000313" key="10">
    <source>
        <dbReference type="Proteomes" id="UP001500340"/>
    </source>
</evidence>
<dbReference type="GO" id="GO:0016301">
    <property type="term" value="F:kinase activity"/>
    <property type="evidence" value="ECO:0007669"/>
    <property type="project" value="UniProtKB-KW"/>
</dbReference>
<dbReference type="Proteomes" id="UP001500340">
    <property type="component" value="Unassembled WGS sequence"/>
</dbReference>